<evidence type="ECO:0000313" key="6">
    <source>
        <dbReference type="EMBL" id="KAA5487350.1"/>
    </source>
</evidence>
<protein>
    <submittedName>
        <fullName evidence="6">Lipopolysaccharide biosynthesis protein</fullName>
    </submittedName>
</protein>
<dbReference type="Proteomes" id="UP000491168">
    <property type="component" value="Unassembled WGS sequence"/>
</dbReference>
<evidence type="ECO:0000313" key="7">
    <source>
        <dbReference type="Proteomes" id="UP000491168"/>
    </source>
</evidence>
<gene>
    <name evidence="6" type="ORF">F2Y35_19590</name>
</gene>
<dbReference type="PANTHER" id="PTHR30250">
    <property type="entry name" value="PST FAMILY PREDICTED COLANIC ACID TRANSPORTER"/>
    <property type="match status" value="1"/>
</dbReference>
<keyword evidence="2" id="KW-1003">Cell membrane</keyword>
<comment type="caution">
    <text evidence="6">The sequence shown here is derived from an EMBL/GenBank/DDBJ whole genome shotgun (WGS) entry which is preliminary data.</text>
</comment>
<name>A0A6A1JS52_9BACE</name>
<evidence type="ECO:0000256" key="4">
    <source>
        <dbReference type="ARBA" id="ARBA00022989"/>
    </source>
</evidence>
<reference evidence="6 7" key="1">
    <citation type="journal article" date="2019" name="Nat. Med.">
        <title>A library of human gut bacterial isolates paired with longitudinal multiomics data enables mechanistic microbiome research.</title>
        <authorList>
            <person name="Poyet M."/>
            <person name="Groussin M."/>
            <person name="Gibbons S.M."/>
            <person name="Avila-Pacheco J."/>
            <person name="Jiang X."/>
            <person name="Kearney S.M."/>
            <person name="Perrotta A.R."/>
            <person name="Berdy B."/>
            <person name="Zhao S."/>
            <person name="Lieberman T.D."/>
            <person name="Swanson P.K."/>
            <person name="Smith M."/>
            <person name="Roesemann S."/>
            <person name="Alexander J.E."/>
            <person name="Rich S.A."/>
            <person name="Livny J."/>
            <person name="Vlamakis H."/>
            <person name="Clish C."/>
            <person name="Bullock K."/>
            <person name="Deik A."/>
            <person name="Scott J."/>
            <person name="Pierce K.A."/>
            <person name="Xavier R.J."/>
            <person name="Alm E.J."/>
        </authorList>
    </citation>
    <scope>NUCLEOTIDE SEQUENCE [LARGE SCALE GENOMIC DNA]</scope>
    <source>
        <strain evidence="6 7">BIOML-A21</strain>
    </source>
</reference>
<dbReference type="PANTHER" id="PTHR30250:SF26">
    <property type="entry name" value="PSMA PROTEIN"/>
    <property type="match status" value="1"/>
</dbReference>
<dbReference type="AlphaFoldDB" id="A0A6A1JS52"/>
<organism evidence="6 7">
    <name type="scientific">Bacteroides caccae</name>
    <dbReference type="NCBI Taxonomy" id="47678"/>
    <lineage>
        <taxon>Bacteria</taxon>
        <taxon>Pseudomonadati</taxon>
        <taxon>Bacteroidota</taxon>
        <taxon>Bacteroidia</taxon>
        <taxon>Bacteroidales</taxon>
        <taxon>Bacteroidaceae</taxon>
        <taxon>Bacteroides</taxon>
    </lineage>
</organism>
<dbReference type="EMBL" id="VVYF01000023">
    <property type="protein sequence ID" value="KAA5487350.1"/>
    <property type="molecule type" value="Genomic_DNA"/>
</dbReference>
<accession>A0A6A1JS52</accession>
<keyword evidence="3" id="KW-0812">Transmembrane</keyword>
<proteinExistence type="predicted"/>
<comment type="subcellular location">
    <subcellularLocation>
        <location evidence="1">Cell membrane</location>
        <topology evidence="1">Multi-pass membrane protein</topology>
    </subcellularLocation>
</comment>
<dbReference type="GO" id="GO:0005886">
    <property type="term" value="C:plasma membrane"/>
    <property type="evidence" value="ECO:0007669"/>
    <property type="project" value="UniProtKB-SubCell"/>
</dbReference>
<evidence type="ECO:0000256" key="2">
    <source>
        <dbReference type="ARBA" id="ARBA00022475"/>
    </source>
</evidence>
<evidence type="ECO:0000256" key="1">
    <source>
        <dbReference type="ARBA" id="ARBA00004651"/>
    </source>
</evidence>
<evidence type="ECO:0000256" key="5">
    <source>
        <dbReference type="ARBA" id="ARBA00023136"/>
    </source>
</evidence>
<sequence length="508" mass="56386">MSDSTSNNSRIAKNTLFLYFRMILLMVVSLYTSRVVLATLGIEDYGVYNVVGGFIGMLAFLNGAMSGCTQRFITIELGKGDEQALKKVFSTCVITHAMIALVVFIIAETVGLWFVKEKLVISDNRMTAAMIVYQCSVLTSIVQIMSFPYNADIIAHERMSAFAYISIYEAFANLCIVYFLQIGNLDRLALYAVLLLLVKVSVIIVYRIYCKRHFVESSFHRMFDKSLFKQMFAFTGWNLWGGLAGTLMGQGINILLNLFFGPVVNAARGVAVQVQSVVQMFASNFQMALNPQIMKTYAAGEMNNMHTLIFRSAKFTFMLLLCLILPISLEIDCILKLWLHEVPDNTNIFILLMLCIAMVDAVSNPFMIASAATGRVKVYQSVVGGILLTIVPLAYVALKMGGEPYLVFIVHLIVALVAFVVRLMIVRNLVQVSVRKYIKCVILPCVCISVPSILISISVKSTLPNDLMGVFCVVCISCFSVVLCSYILGLTSGEKKFVVSKISNIIHH</sequence>
<keyword evidence="4" id="KW-1133">Transmembrane helix</keyword>
<dbReference type="InterPro" id="IPR050833">
    <property type="entry name" value="Poly_Biosynth_Transport"/>
</dbReference>
<keyword evidence="5" id="KW-0472">Membrane</keyword>
<evidence type="ECO:0000256" key="3">
    <source>
        <dbReference type="ARBA" id="ARBA00022692"/>
    </source>
</evidence>